<evidence type="ECO:0000313" key="1">
    <source>
        <dbReference type="Ensembl" id="ENSMPUP00000014077.1"/>
    </source>
</evidence>
<dbReference type="InParanoid" id="M3YRW7"/>
<proteinExistence type="predicted"/>
<dbReference type="Ensembl" id="ENSMPUT00000014301.1">
    <property type="protein sequence ID" value="ENSMPUP00000014077.1"/>
    <property type="gene ID" value="ENSMPUG00000014185.1"/>
</dbReference>
<accession>M3YRW7</accession>
<sequence>MWETSPHTLELVTRMGMRTGTGGGHGCPSWGRQVLQAPHHQIHRPLDSLLQLPWGQALAWKWSCRHLWLNSIHPDIRSGRDVGDHEPEDLTGLFPRPHGDTGLSPMSVLRTARVLTLSRLKTAKQAHYKILHYLAPIPTYSLPSLVSLITTSLPQGLCTSCSLCLDPSSSR</sequence>
<organism evidence="1">
    <name type="scientific">Mustela putorius furo</name>
    <name type="common">European domestic ferret</name>
    <name type="synonym">Mustela furo</name>
    <dbReference type="NCBI Taxonomy" id="9669"/>
    <lineage>
        <taxon>Eukaryota</taxon>
        <taxon>Metazoa</taxon>
        <taxon>Chordata</taxon>
        <taxon>Craniata</taxon>
        <taxon>Vertebrata</taxon>
        <taxon>Euteleostomi</taxon>
        <taxon>Mammalia</taxon>
        <taxon>Eutheria</taxon>
        <taxon>Laurasiatheria</taxon>
        <taxon>Carnivora</taxon>
        <taxon>Caniformia</taxon>
        <taxon>Musteloidea</taxon>
        <taxon>Mustelidae</taxon>
        <taxon>Mustelinae</taxon>
        <taxon>Mustela</taxon>
    </lineage>
</organism>
<dbReference type="HOGENOM" id="CLU_1562390_0_0_1"/>
<protein>
    <submittedName>
        <fullName evidence="1">Uncharacterized protein</fullName>
    </submittedName>
</protein>
<dbReference type="AlphaFoldDB" id="M3YRW7"/>
<name>M3YRW7_MUSPF</name>
<dbReference type="EMBL" id="AEYP01006412">
    <property type="status" value="NOT_ANNOTATED_CDS"/>
    <property type="molecule type" value="Genomic_DNA"/>
</dbReference>
<reference evidence="1" key="1">
    <citation type="submission" date="2024-06" db="UniProtKB">
        <authorList>
            <consortium name="Ensembl"/>
        </authorList>
    </citation>
    <scope>IDENTIFICATION</scope>
</reference>